<evidence type="ECO:0000313" key="4">
    <source>
        <dbReference type="Proteomes" id="UP000809829"/>
    </source>
</evidence>
<dbReference type="PROSITE" id="PS50234">
    <property type="entry name" value="VWFA"/>
    <property type="match status" value="1"/>
</dbReference>
<dbReference type="PANTHER" id="PTHR10579:SF43">
    <property type="entry name" value="ZINC FINGER (C3HC4-TYPE RING FINGER) FAMILY PROTEIN"/>
    <property type="match status" value="1"/>
</dbReference>
<comment type="caution">
    <text evidence="3">The sequence shown here is derived from an EMBL/GenBank/DDBJ whole genome shotgun (WGS) entry which is preliminary data.</text>
</comment>
<accession>A0ABS2QPI0</accession>
<dbReference type="PANTHER" id="PTHR10579">
    <property type="entry name" value="CALCIUM-ACTIVATED CHLORIDE CHANNEL REGULATOR"/>
    <property type="match status" value="1"/>
</dbReference>
<dbReference type="SMART" id="SM00327">
    <property type="entry name" value="VWA"/>
    <property type="match status" value="1"/>
</dbReference>
<evidence type="ECO:0000256" key="1">
    <source>
        <dbReference type="SAM" id="SignalP"/>
    </source>
</evidence>
<dbReference type="SUPFAM" id="SSF49373">
    <property type="entry name" value="Invasin/intimin cell-adhesion fragments"/>
    <property type="match status" value="1"/>
</dbReference>
<dbReference type="Gene3D" id="2.60.40.1080">
    <property type="match status" value="1"/>
</dbReference>
<dbReference type="InterPro" id="IPR003343">
    <property type="entry name" value="Big_2"/>
</dbReference>
<organism evidence="3 4">
    <name type="scientific">Priestia iocasae</name>
    <dbReference type="NCBI Taxonomy" id="2291674"/>
    <lineage>
        <taxon>Bacteria</taxon>
        <taxon>Bacillati</taxon>
        <taxon>Bacillota</taxon>
        <taxon>Bacilli</taxon>
        <taxon>Bacillales</taxon>
        <taxon>Bacillaceae</taxon>
        <taxon>Priestia</taxon>
    </lineage>
</organism>
<protein>
    <submittedName>
        <fullName evidence="3">Uncharacterized protein YjdB</fullName>
    </submittedName>
</protein>
<keyword evidence="4" id="KW-1185">Reference proteome</keyword>
<evidence type="ECO:0000259" key="2">
    <source>
        <dbReference type="PROSITE" id="PS50234"/>
    </source>
</evidence>
<reference evidence="3 4" key="1">
    <citation type="submission" date="2021-01" db="EMBL/GenBank/DDBJ databases">
        <title>Genomic Encyclopedia of Type Strains, Phase IV (KMG-IV): sequencing the most valuable type-strain genomes for metagenomic binning, comparative biology and taxonomic classification.</title>
        <authorList>
            <person name="Goeker M."/>
        </authorList>
    </citation>
    <scope>NUCLEOTIDE SEQUENCE [LARGE SCALE GENOMIC DNA]</scope>
    <source>
        <strain evidence="3 4">DSM 104297</strain>
    </source>
</reference>
<dbReference type="InterPro" id="IPR008964">
    <property type="entry name" value="Invasin/intimin_cell_adhesion"/>
</dbReference>
<name>A0ABS2QPI0_9BACI</name>
<dbReference type="EMBL" id="JAFBFC010000001">
    <property type="protein sequence ID" value="MBM7701346.1"/>
    <property type="molecule type" value="Genomic_DNA"/>
</dbReference>
<evidence type="ECO:0000313" key="3">
    <source>
        <dbReference type="EMBL" id="MBM7701346.1"/>
    </source>
</evidence>
<feature type="chain" id="PRO_5046816791" evidence="1">
    <location>
        <begin position="29"/>
        <end position="937"/>
    </location>
</feature>
<keyword evidence="1" id="KW-0732">Signal</keyword>
<dbReference type="Pfam" id="PF02368">
    <property type="entry name" value="Big_2"/>
    <property type="match status" value="1"/>
</dbReference>
<dbReference type="InterPro" id="IPR002035">
    <property type="entry name" value="VWF_A"/>
</dbReference>
<gene>
    <name evidence="3" type="ORF">JOC83_000172</name>
</gene>
<dbReference type="SUPFAM" id="SSF53300">
    <property type="entry name" value="vWA-like"/>
    <property type="match status" value="1"/>
</dbReference>
<feature type="domain" description="VWFA" evidence="2">
    <location>
        <begin position="81"/>
        <end position="326"/>
    </location>
</feature>
<feature type="signal peptide" evidence="1">
    <location>
        <begin position="1"/>
        <end position="28"/>
    </location>
</feature>
<sequence>MRKKIHSLIVLLSLFLLLFSGLSTSTQASTANTPSLNVSVAPSQTEFLKPLGNDAEGSLNITLNPQGSLDDIANQLRKPIDVVFVIDKSGSMSSGNKIADAKKAMEEAVKVFSANKLPNDRFGLVTFDSGVKDEIQLTTDLKVVQNKVNRLEAEGGTNYVQSLESSSKLLQDSGNNKYVVFLTDGFPTEAYENKYIQGNFKGCLRRYLGGTCVTEVKTAYFKGNKTIFYNTYGIKDQEAVFLDDDYYMYHYPLDGTTSKKVIRGFGLQQAEKLANQKAKLYSIGFGDDSELDMGYLKQLSDKTASPSYQANSSNLSDIFRGIMTEIGQLAMKDVQVKVKIKGNGTNFPGNVQLAQNADAFMDGDYAVLNLKDVPYVLGQTAPSSSYSLPLTFSQTGTYRFTDIQFFYKDLQGNLKSKAHSTVSVQVNDKVAPTFKSTISYTDSEKVKSLVKKGDQNGSSNQFEIKYKLTPDAVLDTKDQGTLQTIKLIQPLPPGVTVINPPTNVVVRGNQLEVTFNPITYGDKKFSPTALDLTLNLQANYAMNQKLQNPTLTYRDSNKGDRSQILQAPAEFIVAKVVLEDNDTHYEGDLYGNISKVNKSNNTLVESIKLKDGNVDLTQPIQSMKFKDGSNKTIITVTYSTNTTKDVLLVPAFEMFSSQNGAIVPNGGTSEEKVKFRLTQEVTGKDAKYEYRIDNGTWQSFNPKDEVFVDKIGTFTISVRATGGFAKKDMVVSQTVTVNKPVQSISVMPAQVTMFVGEKETLTATINPSDATNKELTWYIEDGSIIKKVGSSKNEEIKIEGLSSGETNVVVKSADGKVSQTVKVTILDEFRFKYPSITMKPGEEREVLSLLIYKGKGTIGGGLLNPNVLESVDTSNGTNAIELERRQGKWYIVAKEVGYETVVATGLNSKKNGTKPTASMVVIVKKNSSSNNDSDAKW</sequence>
<dbReference type="RefSeq" id="WP_205182610.1">
    <property type="nucleotide sequence ID" value="NZ_JAFBFC010000001.1"/>
</dbReference>
<dbReference type="Pfam" id="PF13519">
    <property type="entry name" value="VWA_2"/>
    <property type="match status" value="1"/>
</dbReference>
<dbReference type="InterPro" id="IPR036465">
    <property type="entry name" value="vWFA_dom_sf"/>
</dbReference>
<dbReference type="Proteomes" id="UP000809829">
    <property type="component" value="Unassembled WGS sequence"/>
</dbReference>
<proteinExistence type="predicted"/>
<dbReference type="CDD" id="cd00198">
    <property type="entry name" value="vWFA"/>
    <property type="match status" value="1"/>
</dbReference>
<dbReference type="Gene3D" id="3.40.50.410">
    <property type="entry name" value="von Willebrand factor, type A domain"/>
    <property type="match status" value="1"/>
</dbReference>
<dbReference type="SMART" id="SM00635">
    <property type="entry name" value="BID_2"/>
    <property type="match status" value="1"/>
</dbReference>
<dbReference type="InterPro" id="IPR051266">
    <property type="entry name" value="CLCR"/>
</dbReference>